<keyword evidence="1" id="KW-0560">Oxidoreductase</keyword>
<keyword evidence="4" id="KW-1185">Reference proteome</keyword>
<dbReference type="Gene3D" id="1.10.540.10">
    <property type="entry name" value="Acyl-CoA dehydrogenase/oxidase, N-terminal domain"/>
    <property type="match status" value="1"/>
</dbReference>
<dbReference type="InterPro" id="IPR009100">
    <property type="entry name" value="AcylCoA_DH/oxidase_NM_dom_sf"/>
</dbReference>
<dbReference type="InterPro" id="IPR036250">
    <property type="entry name" value="AcylCo_DH-like_C"/>
</dbReference>
<proteinExistence type="predicted"/>
<evidence type="ECO:0000313" key="4">
    <source>
        <dbReference type="Proteomes" id="UP001058271"/>
    </source>
</evidence>
<dbReference type="Gene3D" id="1.20.140.10">
    <property type="entry name" value="Butyryl-CoA Dehydrogenase, subunit A, domain 3"/>
    <property type="match status" value="1"/>
</dbReference>
<dbReference type="SUPFAM" id="SSF47203">
    <property type="entry name" value="Acyl-CoA dehydrogenase C-terminal domain-like"/>
    <property type="match status" value="1"/>
</dbReference>
<keyword evidence="3" id="KW-0378">Hydrolase</keyword>
<evidence type="ECO:0000259" key="2">
    <source>
        <dbReference type="Pfam" id="PF08028"/>
    </source>
</evidence>
<evidence type="ECO:0000313" key="3">
    <source>
        <dbReference type="EMBL" id="UWZ34357.1"/>
    </source>
</evidence>
<reference evidence="3" key="1">
    <citation type="submission" date="2021-04" db="EMBL/GenBank/DDBJ databases">
        <title>Biosynthetic gene clusters of Dactylosporangioum roseum.</title>
        <authorList>
            <person name="Hartkoorn R.C."/>
            <person name="Beaudoing E."/>
            <person name="Hot D."/>
            <person name="Moureu S."/>
        </authorList>
    </citation>
    <scope>NUCLEOTIDE SEQUENCE</scope>
    <source>
        <strain evidence="3">NRRL B-16295</strain>
    </source>
</reference>
<dbReference type="EMBL" id="CP073721">
    <property type="protein sequence ID" value="UWZ34357.1"/>
    <property type="molecule type" value="Genomic_DNA"/>
</dbReference>
<feature type="domain" description="Acyl-CoA dehydrogenase C-terminal" evidence="2">
    <location>
        <begin position="231"/>
        <end position="367"/>
    </location>
</feature>
<dbReference type="GO" id="GO:0016787">
    <property type="term" value="F:hydrolase activity"/>
    <property type="evidence" value="ECO:0007669"/>
    <property type="project" value="UniProtKB-KW"/>
</dbReference>
<accession>A0ABY5YYP4</accession>
<dbReference type="PIRSF" id="PIRSF016578">
    <property type="entry name" value="HsaA"/>
    <property type="match status" value="1"/>
</dbReference>
<dbReference type="InterPro" id="IPR013107">
    <property type="entry name" value="Acyl-CoA_DH_C"/>
</dbReference>
<name>A0ABY5YYP4_9ACTN</name>
<dbReference type="Proteomes" id="UP001058271">
    <property type="component" value="Chromosome"/>
</dbReference>
<sequence>MSGLSAAAAGIAAAAGRCAEAAERRREVDPAVMAAVVEAGFARHFAPAAVGGREGSFGELVDAVGVIAGECPATAWCASLIASIARMAGAHLPADGQAEVWVSGPDAVLVGSVTPFGTAEPRPGGWLLSGRWPYMSAIAYSDWAVVCGVAQSGTATEGWLFAVPRSAYRVEDTWFSIGMQATGSNTLALSDVFVPDHRAFKRADLLEGRIDDFTGGAPACYRAPLPAVNGLMFAAPAVGAAQGMTRDFTAAFADKLGGVQLPGTVGMQGVRASAELALARAAGEADAARLLLDRAAGLADRCADPDGGMSRLDAARNLRDCSLATDLAVTAVDRLFRQAGTRGQATSGPMQRLWRDVTAVSTHVALQFEPAARGYVEQLVKQ</sequence>
<dbReference type="SUPFAM" id="SSF56645">
    <property type="entry name" value="Acyl-CoA dehydrogenase NM domain-like"/>
    <property type="match status" value="1"/>
</dbReference>
<dbReference type="Gene3D" id="2.40.110.10">
    <property type="entry name" value="Butyryl-CoA Dehydrogenase, subunit A, domain 2"/>
    <property type="match status" value="1"/>
</dbReference>
<dbReference type="InterPro" id="IPR046373">
    <property type="entry name" value="Acyl-CoA_Oxase/DH_mid-dom_sf"/>
</dbReference>
<gene>
    <name evidence="3" type="ORF">Drose_24355</name>
</gene>
<dbReference type="InterPro" id="IPR037069">
    <property type="entry name" value="AcylCoA_DH/ox_N_sf"/>
</dbReference>
<dbReference type="Pfam" id="PF08028">
    <property type="entry name" value="Acyl-CoA_dh_2"/>
    <property type="match status" value="1"/>
</dbReference>
<protein>
    <submittedName>
        <fullName evidence="3">Hydrolase</fullName>
    </submittedName>
</protein>
<organism evidence="3 4">
    <name type="scientific">Dactylosporangium roseum</name>
    <dbReference type="NCBI Taxonomy" id="47989"/>
    <lineage>
        <taxon>Bacteria</taxon>
        <taxon>Bacillati</taxon>
        <taxon>Actinomycetota</taxon>
        <taxon>Actinomycetes</taxon>
        <taxon>Micromonosporales</taxon>
        <taxon>Micromonosporaceae</taxon>
        <taxon>Dactylosporangium</taxon>
    </lineage>
</organism>
<evidence type="ECO:0000256" key="1">
    <source>
        <dbReference type="ARBA" id="ARBA00023002"/>
    </source>
</evidence>
<dbReference type="RefSeq" id="WP_260723666.1">
    <property type="nucleotide sequence ID" value="NZ_BAAABS010000080.1"/>
</dbReference>